<name>A0A1C4EMT5_BACTU</name>
<sequence length="31" mass="3380">MRATFTISAIGIMRQTKTNGGSTNANDTHRK</sequence>
<gene>
    <name evidence="1" type="ORF">BTT61001_03350</name>
</gene>
<dbReference type="EMBL" id="FMBI01000033">
    <property type="protein sequence ID" value="SCC44861.1"/>
    <property type="molecule type" value="Genomic_DNA"/>
</dbReference>
<protein>
    <submittedName>
        <fullName evidence="1">Uncharacterized protein</fullName>
    </submittedName>
</protein>
<evidence type="ECO:0000313" key="2">
    <source>
        <dbReference type="Proteomes" id="UP000195991"/>
    </source>
</evidence>
<proteinExistence type="predicted"/>
<accession>A0A1C4EMT5</accession>
<dbReference type="Proteomes" id="UP000195991">
    <property type="component" value="Unassembled WGS sequence"/>
</dbReference>
<dbReference type="AlphaFoldDB" id="A0A1C4EMT5"/>
<evidence type="ECO:0000313" key="1">
    <source>
        <dbReference type="EMBL" id="SCC44861.1"/>
    </source>
</evidence>
<organism evidence="1 2">
    <name type="scientific">Bacillus thuringiensis</name>
    <dbReference type="NCBI Taxonomy" id="1428"/>
    <lineage>
        <taxon>Bacteria</taxon>
        <taxon>Bacillati</taxon>
        <taxon>Bacillota</taxon>
        <taxon>Bacilli</taxon>
        <taxon>Bacillales</taxon>
        <taxon>Bacillaceae</taxon>
        <taxon>Bacillus</taxon>
        <taxon>Bacillus cereus group</taxon>
    </lineage>
</organism>
<reference evidence="1 2" key="1">
    <citation type="submission" date="2016-08" db="EMBL/GenBank/DDBJ databases">
        <authorList>
            <person name="Seilhamer J.J."/>
        </authorList>
    </citation>
    <scope>NUCLEOTIDE SEQUENCE [LARGE SCALE GENOMIC DNA]</scope>
    <source>
        <strain evidence="1 2">IEBC_T61001</strain>
    </source>
</reference>